<evidence type="ECO:0000313" key="3">
    <source>
        <dbReference type="Proteomes" id="UP000661607"/>
    </source>
</evidence>
<dbReference type="PANTHER" id="PTHR43441:SF6">
    <property type="entry name" value="N-ACETYLTRANSFERASE DOMAIN-CONTAINING PROTEIN"/>
    <property type="match status" value="1"/>
</dbReference>
<dbReference type="Proteomes" id="UP000661607">
    <property type="component" value="Unassembled WGS sequence"/>
</dbReference>
<organism evidence="2 3">
    <name type="scientific">Nonomuraea africana</name>
    <dbReference type="NCBI Taxonomy" id="46171"/>
    <lineage>
        <taxon>Bacteria</taxon>
        <taxon>Bacillati</taxon>
        <taxon>Actinomycetota</taxon>
        <taxon>Actinomycetes</taxon>
        <taxon>Streptosporangiales</taxon>
        <taxon>Streptosporangiaceae</taxon>
        <taxon>Nonomuraea</taxon>
    </lineage>
</organism>
<dbReference type="PROSITE" id="PS51186">
    <property type="entry name" value="GNAT"/>
    <property type="match status" value="1"/>
</dbReference>
<dbReference type="InterPro" id="IPR016181">
    <property type="entry name" value="Acyl_CoA_acyltransferase"/>
</dbReference>
<dbReference type="Pfam" id="PF13302">
    <property type="entry name" value="Acetyltransf_3"/>
    <property type="match status" value="1"/>
</dbReference>
<dbReference type="InterPro" id="IPR000182">
    <property type="entry name" value="GNAT_dom"/>
</dbReference>
<sequence>MDVTLRPVREADLDLFEQHTDGPDGTGPLQWFGYRSFHAMRRDFADNGLLSPEGGRFTIEADGAPAGTVSWHQSAWGPLPTSWCWTIGIAVFPGYRGKGIGTQAQRQLAAYLFAHTRAERVQASTDVANIAEQRALSRAGRAGGPHPARAVA</sequence>
<protein>
    <submittedName>
        <fullName evidence="2">Aminoglycoside 6'-N-acetyltransferase</fullName>
        <ecNumber evidence="2">2.3.1.82</ecNumber>
    </submittedName>
</protein>
<dbReference type="EMBL" id="JADBEF010000001">
    <property type="protein sequence ID" value="MBE1558785.1"/>
    <property type="molecule type" value="Genomic_DNA"/>
</dbReference>
<gene>
    <name evidence="2" type="ORF">H4W81_001564</name>
</gene>
<evidence type="ECO:0000313" key="2">
    <source>
        <dbReference type="EMBL" id="MBE1558785.1"/>
    </source>
</evidence>
<keyword evidence="2" id="KW-0808">Transferase</keyword>
<proteinExistence type="predicted"/>
<keyword evidence="3" id="KW-1185">Reference proteome</keyword>
<keyword evidence="2" id="KW-0012">Acyltransferase</keyword>
<dbReference type="EC" id="2.3.1.82" evidence="2"/>
<dbReference type="GO" id="GO:0047663">
    <property type="term" value="F:aminoglycoside 6'-N-acetyltransferase activity"/>
    <property type="evidence" value="ECO:0007669"/>
    <property type="project" value="UniProtKB-EC"/>
</dbReference>
<feature type="domain" description="N-acetyltransferase" evidence="1">
    <location>
        <begin position="3"/>
        <end position="152"/>
    </location>
</feature>
<dbReference type="CDD" id="cd04301">
    <property type="entry name" value="NAT_SF"/>
    <property type="match status" value="1"/>
</dbReference>
<accession>A0ABR9K9U0</accession>
<dbReference type="SUPFAM" id="SSF55729">
    <property type="entry name" value="Acyl-CoA N-acyltransferases (Nat)"/>
    <property type="match status" value="1"/>
</dbReference>
<dbReference type="RefSeq" id="WP_225958501.1">
    <property type="nucleotide sequence ID" value="NZ_BAAASY010000037.1"/>
</dbReference>
<dbReference type="Gene3D" id="3.40.630.30">
    <property type="match status" value="1"/>
</dbReference>
<name>A0ABR9K9U0_9ACTN</name>
<reference evidence="2 3" key="1">
    <citation type="submission" date="2020-10" db="EMBL/GenBank/DDBJ databases">
        <title>Sequencing the genomes of 1000 actinobacteria strains.</title>
        <authorList>
            <person name="Klenk H.-P."/>
        </authorList>
    </citation>
    <scope>NUCLEOTIDE SEQUENCE [LARGE SCALE GENOMIC DNA]</scope>
    <source>
        <strain evidence="2 3">DSM 43748</strain>
    </source>
</reference>
<dbReference type="PANTHER" id="PTHR43441">
    <property type="entry name" value="RIBOSOMAL-PROTEIN-SERINE ACETYLTRANSFERASE"/>
    <property type="match status" value="1"/>
</dbReference>
<comment type="caution">
    <text evidence="2">The sequence shown here is derived from an EMBL/GenBank/DDBJ whole genome shotgun (WGS) entry which is preliminary data.</text>
</comment>
<dbReference type="InterPro" id="IPR051908">
    <property type="entry name" value="Ribosomal_N-acetyltransferase"/>
</dbReference>
<evidence type="ECO:0000259" key="1">
    <source>
        <dbReference type="PROSITE" id="PS51186"/>
    </source>
</evidence>